<organism evidence="1 2">
    <name type="scientific">Acer negundo</name>
    <name type="common">Box elder</name>
    <dbReference type="NCBI Taxonomy" id="4023"/>
    <lineage>
        <taxon>Eukaryota</taxon>
        <taxon>Viridiplantae</taxon>
        <taxon>Streptophyta</taxon>
        <taxon>Embryophyta</taxon>
        <taxon>Tracheophyta</taxon>
        <taxon>Spermatophyta</taxon>
        <taxon>Magnoliopsida</taxon>
        <taxon>eudicotyledons</taxon>
        <taxon>Gunneridae</taxon>
        <taxon>Pentapetalae</taxon>
        <taxon>rosids</taxon>
        <taxon>malvids</taxon>
        <taxon>Sapindales</taxon>
        <taxon>Sapindaceae</taxon>
        <taxon>Hippocastanoideae</taxon>
        <taxon>Acereae</taxon>
        <taxon>Acer</taxon>
    </lineage>
</organism>
<dbReference type="PANTHER" id="PTHR37201:SF1">
    <property type="entry name" value="WD REPEAT PROTEIN"/>
    <property type="match status" value="1"/>
</dbReference>
<reference evidence="1" key="1">
    <citation type="journal article" date="2022" name="Plant J.">
        <title>Strategies of tolerance reflected in two North American maple genomes.</title>
        <authorList>
            <person name="McEvoy S.L."/>
            <person name="Sezen U.U."/>
            <person name="Trouern-Trend A."/>
            <person name="McMahon S.M."/>
            <person name="Schaberg P.G."/>
            <person name="Yang J."/>
            <person name="Wegrzyn J.L."/>
            <person name="Swenson N.G."/>
        </authorList>
    </citation>
    <scope>NUCLEOTIDE SEQUENCE</scope>
    <source>
        <strain evidence="1">91603</strain>
    </source>
</reference>
<protein>
    <submittedName>
        <fullName evidence="1">Uncharacterized protein</fullName>
    </submittedName>
</protein>
<proteinExistence type="predicted"/>
<sequence length="327" mass="37544">MSAVSCNHPPLHILDTPPPPLPPLPPLSPFFSLQIHFPRSQPPHLRSTLSTVLKLHNRRFPHIFGGVKAHISAWEEEPYEILSSGKKSYLDEQDVVTFLNPPKELIPFDPASYNPAAYLWKKIEDMPEERRHRLLHLLKPRLISRAWEIAGTRYDDPKLSKKSASNLLSSEDDQTLLEFYNCRTSGGPWPIAWFNFFKKALFRSNNGNTYGRFFGGSVLSQFPNSFSPLYFEVRQLREVMPTEQPCDLAYEFGDGLLDLHQYPQGFPTPVKHPYPFDDQVVIYIRHIGPGVLVGQAWQEGKELQQVPRKFCGEILMVKDHSVSREID</sequence>
<name>A0AAD5IDI3_ACENE</name>
<comment type="caution">
    <text evidence="1">The sequence shown here is derived from an EMBL/GenBank/DDBJ whole genome shotgun (WGS) entry which is preliminary data.</text>
</comment>
<evidence type="ECO:0000313" key="1">
    <source>
        <dbReference type="EMBL" id="KAI9160371.1"/>
    </source>
</evidence>
<keyword evidence="2" id="KW-1185">Reference proteome</keyword>
<dbReference type="PANTHER" id="PTHR37201">
    <property type="entry name" value="WD REPEAT PROTEIN"/>
    <property type="match status" value="1"/>
</dbReference>
<reference evidence="1" key="2">
    <citation type="submission" date="2023-02" db="EMBL/GenBank/DDBJ databases">
        <authorList>
            <person name="Swenson N.G."/>
            <person name="Wegrzyn J.L."/>
            <person name="Mcevoy S.L."/>
        </authorList>
    </citation>
    <scope>NUCLEOTIDE SEQUENCE</scope>
    <source>
        <strain evidence="1">91603</strain>
        <tissue evidence="1">Leaf</tissue>
    </source>
</reference>
<evidence type="ECO:0000313" key="2">
    <source>
        <dbReference type="Proteomes" id="UP001064489"/>
    </source>
</evidence>
<dbReference type="AlphaFoldDB" id="A0AAD5IDI3"/>
<gene>
    <name evidence="1" type="ORF">LWI28_007533</name>
</gene>
<dbReference type="Proteomes" id="UP001064489">
    <property type="component" value="Chromosome 2"/>
</dbReference>
<accession>A0AAD5IDI3</accession>
<dbReference type="EMBL" id="JAJSOW010000106">
    <property type="protein sequence ID" value="KAI9160371.1"/>
    <property type="molecule type" value="Genomic_DNA"/>
</dbReference>